<dbReference type="InterPro" id="IPR050873">
    <property type="entry name" value="V-ATPase_V0D/AC39_subunit"/>
</dbReference>
<evidence type="ECO:0000256" key="2">
    <source>
        <dbReference type="ARBA" id="ARBA00022448"/>
    </source>
</evidence>
<name>A0A662D4I4_UNCAE</name>
<dbReference type="InterPro" id="IPR036079">
    <property type="entry name" value="ATPase_csu/dsu_sf"/>
</dbReference>
<proteinExistence type="inferred from homology"/>
<protein>
    <recommendedName>
        <fullName evidence="6">V-type ATP synthase subunit C</fullName>
    </recommendedName>
</protein>
<comment type="similarity">
    <text evidence="1">Belongs to the V-ATPase V0D/AC39 subunit family.</text>
</comment>
<dbReference type="Pfam" id="PF01992">
    <property type="entry name" value="vATP-synt_AC39"/>
    <property type="match status" value="1"/>
</dbReference>
<dbReference type="InterPro" id="IPR002843">
    <property type="entry name" value="ATPase_V0-cplx_csu/dsu"/>
</dbReference>
<gene>
    <name evidence="4" type="ORF">DRZ78_02215</name>
</gene>
<dbReference type="Proteomes" id="UP000277457">
    <property type="component" value="Unassembled WGS sequence"/>
</dbReference>
<evidence type="ECO:0000256" key="1">
    <source>
        <dbReference type="ARBA" id="ARBA00006709"/>
    </source>
</evidence>
<evidence type="ECO:0008006" key="6">
    <source>
        <dbReference type="Google" id="ProtNLM"/>
    </source>
</evidence>
<evidence type="ECO:0000313" key="5">
    <source>
        <dbReference type="Proteomes" id="UP000277457"/>
    </source>
</evidence>
<dbReference type="EMBL" id="QMPY01000061">
    <property type="protein sequence ID" value="RLE07872.1"/>
    <property type="molecule type" value="Genomic_DNA"/>
</dbReference>
<dbReference type="PANTHER" id="PTHR38682">
    <property type="entry name" value="V-TYPE ATP SYNTHASE SUBUNIT C"/>
    <property type="match status" value="1"/>
</dbReference>
<evidence type="ECO:0000256" key="3">
    <source>
        <dbReference type="ARBA" id="ARBA00023065"/>
    </source>
</evidence>
<dbReference type="InterPro" id="IPR044911">
    <property type="entry name" value="V-type_ATPase_csu/dsu_dom_3"/>
</dbReference>
<keyword evidence="3" id="KW-0406">Ion transport</keyword>
<dbReference type="PANTHER" id="PTHR38682:SF1">
    <property type="entry name" value="V-TYPE ATP SYNTHASE SUBUNIT C"/>
    <property type="match status" value="1"/>
</dbReference>
<reference evidence="4 5" key="1">
    <citation type="submission" date="2018-06" db="EMBL/GenBank/DDBJ databases">
        <title>Extensive metabolic versatility and redundancy in microbially diverse, dynamic hydrothermal sediments.</title>
        <authorList>
            <person name="Dombrowski N."/>
            <person name="Teske A."/>
            <person name="Baker B.J."/>
        </authorList>
    </citation>
    <scope>NUCLEOTIDE SEQUENCE [LARGE SCALE GENOMIC DNA]</scope>
    <source>
        <strain evidence="4">B7_G13</strain>
    </source>
</reference>
<dbReference type="Gene3D" id="1.10.132.50">
    <property type="entry name" value="ATP synthase (C/AC39) subunit, domain 3"/>
    <property type="match status" value="1"/>
</dbReference>
<dbReference type="GO" id="GO:0046961">
    <property type="term" value="F:proton-transporting ATPase activity, rotational mechanism"/>
    <property type="evidence" value="ECO:0007669"/>
    <property type="project" value="InterPro"/>
</dbReference>
<dbReference type="AlphaFoldDB" id="A0A662D4I4"/>
<sequence length="352" mass="41300">MMGIEYLQIESKDTRYAYATGRLRGLEVYLLKEGDFVRLKEAADAGEILQVLSKMPLYSDSMKGIEREEDFEKGLEEELKRTYRQLRSFCPEPDLVDLFWLEYDFHNLKVLFKIRFQKNLSETAASELEKNLSPSGTQNIEILKKAILSEDFSDLSPDLKSIVQESFSSIAKSPHPQIIDSLLDKKLFKYLVLKLAKYSDPFLEELIRRQIDYFNITAFLRVKFWGMEDTRGFLEKILMDEGTVDKKKLLELANQPANSLREVLQATDYGKAIDEALREWENEHSFFSLDRFFEEYILSYTKRGFYVTFGREPLVNYIFLKKREIKVLRGILRGKLARLSEDKMEKYLPSVQ</sequence>
<dbReference type="InterPro" id="IPR035067">
    <property type="entry name" value="V-type_ATPase_csu/dsu"/>
</dbReference>
<keyword evidence="2" id="KW-0813">Transport</keyword>
<evidence type="ECO:0000313" key="4">
    <source>
        <dbReference type="EMBL" id="RLE07872.1"/>
    </source>
</evidence>
<accession>A0A662D4I4</accession>
<organism evidence="4 5">
    <name type="scientific">Aerophobetes bacterium</name>
    <dbReference type="NCBI Taxonomy" id="2030807"/>
    <lineage>
        <taxon>Bacteria</taxon>
        <taxon>Candidatus Aerophobota</taxon>
    </lineage>
</organism>
<dbReference type="SUPFAM" id="SSF103486">
    <property type="entry name" value="V-type ATP synthase subunit C"/>
    <property type="match status" value="1"/>
</dbReference>
<dbReference type="Gene3D" id="1.20.1690.10">
    <property type="entry name" value="V-type ATP synthase subunit C domain"/>
    <property type="match status" value="2"/>
</dbReference>
<comment type="caution">
    <text evidence="4">The sequence shown here is derived from an EMBL/GenBank/DDBJ whole genome shotgun (WGS) entry which is preliminary data.</text>
</comment>